<dbReference type="Pfam" id="PF02036">
    <property type="entry name" value="SCP2"/>
    <property type="match status" value="1"/>
</dbReference>
<feature type="domain" description="SCP2" evidence="1">
    <location>
        <begin position="40"/>
        <end position="112"/>
    </location>
</feature>
<comment type="caution">
    <text evidence="2">The sequence shown here is derived from an EMBL/GenBank/DDBJ whole genome shotgun (WGS) entry which is preliminary data.</text>
</comment>
<dbReference type="RefSeq" id="WP_066269792.1">
    <property type="nucleotide sequence ID" value="NZ_JARMAB010000016.1"/>
</dbReference>
<proteinExistence type="predicted"/>
<evidence type="ECO:0000313" key="2">
    <source>
        <dbReference type="EMBL" id="MED1203836.1"/>
    </source>
</evidence>
<dbReference type="InterPro" id="IPR036527">
    <property type="entry name" value="SCP2_sterol-bd_dom_sf"/>
</dbReference>
<organism evidence="2 3">
    <name type="scientific">Heyndrickxia acidicola</name>
    <dbReference type="NCBI Taxonomy" id="209389"/>
    <lineage>
        <taxon>Bacteria</taxon>
        <taxon>Bacillati</taxon>
        <taxon>Bacillota</taxon>
        <taxon>Bacilli</taxon>
        <taxon>Bacillales</taxon>
        <taxon>Bacillaceae</taxon>
        <taxon>Heyndrickxia</taxon>
    </lineage>
</organism>
<dbReference type="EMBL" id="JARMAB010000016">
    <property type="protein sequence ID" value="MED1203836.1"/>
    <property type="molecule type" value="Genomic_DNA"/>
</dbReference>
<protein>
    <submittedName>
        <fullName evidence="2">SCP2 sterol-binding domain-containing protein</fullName>
    </submittedName>
</protein>
<sequence>MTNGRDVEIVDKYLNRLFYKLEERSHLLELLPSNPFTALIQSGKESWIISLSEQDIYYQAGENSSSADLEIAGPESILRVLLNGEVRLSQLKKMGHIEVEGSFRHLLLLEAVLWLCRKYEGVAENDPLNLLESI</sequence>
<gene>
    <name evidence="2" type="ORF">P4T90_12250</name>
</gene>
<evidence type="ECO:0000313" key="3">
    <source>
        <dbReference type="Proteomes" id="UP001341444"/>
    </source>
</evidence>
<dbReference type="Proteomes" id="UP001341444">
    <property type="component" value="Unassembled WGS sequence"/>
</dbReference>
<accession>A0ABU6MGN3</accession>
<name>A0ABU6MGN3_9BACI</name>
<dbReference type="InterPro" id="IPR003033">
    <property type="entry name" value="SCP2_sterol-bd_dom"/>
</dbReference>
<keyword evidence="3" id="KW-1185">Reference proteome</keyword>
<reference evidence="2 3" key="1">
    <citation type="submission" date="2023-03" db="EMBL/GenBank/DDBJ databases">
        <title>Bacillus Genome Sequencing.</title>
        <authorList>
            <person name="Dunlap C."/>
        </authorList>
    </citation>
    <scope>NUCLEOTIDE SEQUENCE [LARGE SCALE GENOMIC DNA]</scope>
    <source>
        <strain evidence="2 3">B-23453</strain>
    </source>
</reference>
<evidence type="ECO:0000259" key="1">
    <source>
        <dbReference type="Pfam" id="PF02036"/>
    </source>
</evidence>
<dbReference type="SUPFAM" id="SSF55718">
    <property type="entry name" value="SCP-like"/>
    <property type="match status" value="1"/>
</dbReference>